<name>A0A1B0A8Y6_GLOPL</name>
<evidence type="ECO:0000313" key="2">
    <source>
        <dbReference type="Proteomes" id="UP000092445"/>
    </source>
</evidence>
<evidence type="ECO:0000313" key="1">
    <source>
        <dbReference type="EnsemblMetazoa" id="GPAI038008-PA"/>
    </source>
</evidence>
<accession>A0A1B0A8Y6</accession>
<dbReference type="VEuPathDB" id="VectorBase:GPAI038008"/>
<reference evidence="2" key="1">
    <citation type="submission" date="2014-03" db="EMBL/GenBank/DDBJ databases">
        <authorList>
            <person name="Aksoy S."/>
            <person name="Warren W."/>
            <person name="Wilson R.K."/>
        </authorList>
    </citation>
    <scope>NUCLEOTIDE SEQUENCE [LARGE SCALE GENOMIC DNA]</scope>
    <source>
        <strain evidence="2">IAEA</strain>
    </source>
</reference>
<keyword evidence="2" id="KW-1185">Reference proteome</keyword>
<protein>
    <submittedName>
        <fullName evidence="1">Uncharacterized protein</fullName>
    </submittedName>
</protein>
<sequence length="131" mass="14933">MHYRSLLVVDGKIVAKKINWPSMVTKPTKQQQQTHQPKQHITNGKPATIECIEQDMFYNLFKKGCKGNKRNSYDKSQGKYFQQFRSILLKKSTIAPLCNDIAPESKGKDLGFLSPSAQQKSQLSLKQITSF</sequence>
<reference evidence="1" key="2">
    <citation type="submission" date="2020-05" db="UniProtKB">
        <authorList>
            <consortium name="EnsemblMetazoa"/>
        </authorList>
    </citation>
    <scope>IDENTIFICATION</scope>
    <source>
        <strain evidence="1">IAEA</strain>
    </source>
</reference>
<dbReference type="AlphaFoldDB" id="A0A1B0A8Y6"/>
<dbReference type="EnsemblMetazoa" id="GPAI038008-RA">
    <property type="protein sequence ID" value="GPAI038008-PA"/>
    <property type="gene ID" value="GPAI038008"/>
</dbReference>
<proteinExistence type="predicted"/>
<dbReference type="Proteomes" id="UP000092445">
    <property type="component" value="Unassembled WGS sequence"/>
</dbReference>
<organism evidence="1 2">
    <name type="scientific">Glossina pallidipes</name>
    <name type="common">Tsetse fly</name>
    <dbReference type="NCBI Taxonomy" id="7398"/>
    <lineage>
        <taxon>Eukaryota</taxon>
        <taxon>Metazoa</taxon>
        <taxon>Ecdysozoa</taxon>
        <taxon>Arthropoda</taxon>
        <taxon>Hexapoda</taxon>
        <taxon>Insecta</taxon>
        <taxon>Pterygota</taxon>
        <taxon>Neoptera</taxon>
        <taxon>Endopterygota</taxon>
        <taxon>Diptera</taxon>
        <taxon>Brachycera</taxon>
        <taxon>Muscomorpha</taxon>
        <taxon>Hippoboscoidea</taxon>
        <taxon>Glossinidae</taxon>
        <taxon>Glossina</taxon>
    </lineage>
</organism>